<dbReference type="Pfam" id="PF01683">
    <property type="entry name" value="EB"/>
    <property type="match status" value="1"/>
</dbReference>
<name>A0AAD9J007_9ANNE</name>
<feature type="domain" description="EB" evidence="1">
    <location>
        <begin position="38"/>
        <end position="83"/>
    </location>
</feature>
<dbReference type="Proteomes" id="UP001208570">
    <property type="component" value="Unassembled WGS sequence"/>
</dbReference>
<comment type="caution">
    <text evidence="2">The sequence shown here is derived from an EMBL/GenBank/DDBJ whole genome shotgun (WGS) entry which is preliminary data.</text>
</comment>
<protein>
    <recommendedName>
        <fullName evidence="1">EB domain-containing protein</fullName>
    </recommendedName>
</protein>
<reference evidence="2" key="1">
    <citation type="journal article" date="2023" name="Mol. Biol. Evol.">
        <title>Third-Generation Sequencing Reveals the Adaptive Role of the Epigenome in Three Deep-Sea Polychaetes.</title>
        <authorList>
            <person name="Perez M."/>
            <person name="Aroh O."/>
            <person name="Sun Y."/>
            <person name="Lan Y."/>
            <person name="Juniper S.K."/>
            <person name="Young C.R."/>
            <person name="Angers B."/>
            <person name="Qian P.Y."/>
        </authorList>
    </citation>
    <scope>NUCLEOTIDE SEQUENCE</scope>
    <source>
        <strain evidence="2">P08H-3</strain>
    </source>
</reference>
<accession>A0AAD9J007</accession>
<dbReference type="AlphaFoldDB" id="A0AAD9J007"/>
<dbReference type="InterPro" id="IPR006149">
    <property type="entry name" value="EB_dom"/>
</dbReference>
<keyword evidence="3" id="KW-1185">Reference proteome</keyword>
<evidence type="ECO:0000313" key="2">
    <source>
        <dbReference type="EMBL" id="KAK2144136.1"/>
    </source>
</evidence>
<gene>
    <name evidence="2" type="ORF">LSH36_782g05093</name>
</gene>
<organism evidence="2 3">
    <name type="scientific">Paralvinella palmiformis</name>
    <dbReference type="NCBI Taxonomy" id="53620"/>
    <lineage>
        <taxon>Eukaryota</taxon>
        <taxon>Metazoa</taxon>
        <taxon>Spiralia</taxon>
        <taxon>Lophotrochozoa</taxon>
        <taxon>Annelida</taxon>
        <taxon>Polychaeta</taxon>
        <taxon>Sedentaria</taxon>
        <taxon>Canalipalpata</taxon>
        <taxon>Terebellida</taxon>
        <taxon>Terebelliformia</taxon>
        <taxon>Alvinellidae</taxon>
        <taxon>Paralvinella</taxon>
    </lineage>
</organism>
<evidence type="ECO:0000313" key="3">
    <source>
        <dbReference type="Proteomes" id="UP001208570"/>
    </source>
</evidence>
<dbReference type="EMBL" id="JAODUP010000782">
    <property type="protein sequence ID" value="KAK2144136.1"/>
    <property type="molecule type" value="Genomic_DNA"/>
</dbReference>
<proteinExistence type="predicted"/>
<sequence length="122" mass="13533">MGDVCVRVDDKCVDINAHCLYDQHGITVCQCNGPFDVIAGSCVLRGTVGTSCLSGGSCITQYSVCRDSICICTQGYQQDQHQCGMYWIITQQKGEISECVWYCDPFDRNCLSVCVFSYLSLR</sequence>
<evidence type="ECO:0000259" key="1">
    <source>
        <dbReference type="Pfam" id="PF01683"/>
    </source>
</evidence>